<gene>
    <name evidence="1" type="ORF">KX928_21835</name>
</gene>
<comment type="caution">
    <text evidence="1">The sequence shown here is derived from an EMBL/GenBank/DDBJ whole genome shotgun (WGS) entry which is preliminary data.</text>
</comment>
<dbReference type="Proteomes" id="UP001138661">
    <property type="component" value="Unassembled WGS sequence"/>
</dbReference>
<evidence type="ECO:0000313" key="2">
    <source>
        <dbReference type="Proteomes" id="UP001138661"/>
    </source>
</evidence>
<proteinExistence type="predicted"/>
<protein>
    <submittedName>
        <fullName evidence="1">Uncharacterized protein</fullName>
    </submittedName>
</protein>
<dbReference type="AlphaFoldDB" id="A0A9X1G0J1"/>
<evidence type="ECO:0000313" key="1">
    <source>
        <dbReference type="EMBL" id="MBW4710440.1"/>
    </source>
</evidence>
<dbReference type="EMBL" id="JAHXDN010000008">
    <property type="protein sequence ID" value="MBW4710440.1"/>
    <property type="molecule type" value="Genomic_DNA"/>
</dbReference>
<name>A0A9X1G0J1_9RHOB</name>
<organism evidence="1 2">
    <name type="scientific">Roseobacter insulae</name>
    <dbReference type="NCBI Taxonomy" id="2859783"/>
    <lineage>
        <taxon>Bacteria</taxon>
        <taxon>Pseudomonadati</taxon>
        <taxon>Pseudomonadota</taxon>
        <taxon>Alphaproteobacteria</taxon>
        <taxon>Rhodobacterales</taxon>
        <taxon>Roseobacteraceae</taxon>
        <taxon>Roseobacter</taxon>
    </lineage>
</organism>
<accession>A0A9X1G0J1</accession>
<dbReference type="RefSeq" id="WP_219506988.1">
    <property type="nucleotide sequence ID" value="NZ_JAHXDN010000008.1"/>
</dbReference>
<sequence>MSDMSNLPAGVQDYLISEDALRRAQLLQDHPQLAEELKSPEVREIILAWLASDPARQASNESLLENCIEFLTAGAAPGEAAVIRPFSLHGNQHVRLRSYEFLVSLYFPDRNREALMSVLQLMLSDHSETVRREAAGFVQRANLSGEMTPFLRVWRDRAEEDGRGAEESFELINRLLTP</sequence>
<reference evidence="1" key="1">
    <citation type="submission" date="2021-07" db="EMBL/GenBank/DDBJ databases">
        <title>Roseobacter insulae sp. nov., isolated from a tidal flat.</title>
        <authorList>
            <person name="Park S."/>
            <person name="Yoon J.-H."/>
        </authorList>
    </citation>
    <scope>NUCLEOTIDE SEQUENCE</scope>
    <source>
        <strain evidence="1">YSTF-M11</strain>
    </source>
</reference>
<keyword evidence="2" id="KW-1185">Reference proteome</keyword>